<dbReference type="Proteomes" id="UP000501812">
    <property type="component" value="Chromosome"/>
</dbReference>
<dbReference type="RefSeq" id="WP_169452729.1">
    <property type="nucleotide sequence ID" value="NZ_CP051774.1"/>
</dbReference>
<gene>
    <name evidence="1" type="ORF">HHL09_01470</name>
</gene>
<dbReference type="EMBL" id="CP051774">
    <property type="protein sequence ID" value="QJE94508.1"/>
    <property type="molecule type" value="Genomic_DNA"/>
</dbReference>
<protein>
    <submittedName>
        <fullName evidence="1">Uncharacterized protein</fullName>
    </submittedName>
</protein>
<dbReference type="KEGG" id="luo:HHL09_01470"/>
<keyword evidence="2" id="KW-1185">Reference proteome</keyword>
<name>A0A858RD35_9BACT</name>
<accession>A0A858RD35</accession>
<proteinExistence type="predicted"/>
<reference evidence="1 2" key="1">
    <citation type="submission" date="2020-04" db="EMBL/GenBank/DDBJ databases">
        <title>Luteolibacter sp. G-1-1-1 isolated from soil.</title>
        <authorList>
            <person name="Dahal R.H."/>
        </authorList>
    </citation>
    <scope>NUCLEOTIDE SEQUENCE [LARGE SCALE GENOMIC DNA]</scope>
    <source>
        <strain evidence="1 2">G-1-1-1</strain>
    </source>
</reference>
<sequence>MGQYTSLYLAEQTDESPSARKLWLYESKYYVGLLWLACFRTDDIGGTESTSCLSCEVGKARRQFEEGIAILRKTFPATNFDGPTPGWDGADGESVKVNNPGRVMPEKLRDESYVDRFRRILRAEGWNRLLLNYGELGIYGDDYDSLIERALKGFDAPEQWFPYEKRMNSILKAKSPESGAMSWCYVLRTLCGRAAHSGVNNMSISPNSSALLPEAWTRSRCCSAITQAFVSANERPPS</sequence>
<evidence type="ECO:0000313" key="2">
    <source>
        <dbReference type="Proteomes" id="UP000501812"/>
    </source>
</evidence>
<organism evidence="1 2">
    <name type="scientific">Luteolibacter luteus</name>
    <dbReference type="NCBI Taxonomy" id="2728835"/>
    <lineage>
        <taxon>Bacteria</taxon>
        <taxon>Pseudomonadati</taxon>
        <taxon>Verrucomicrobiota</taxon>
        <taxon>Verrucomicrobiia</taxon>
        <taxon>Verrucomicrobiales</taxon>
        <taxon>Verrucomicrobiaceae</taxon>
        <taxon>Luteolibacter</taxon>
    </lineage>
</organism>
<dbReference type="AlphaFoldDB" id="A0A858RD35"/>
<evidence type="ECO:0000313" key="1">
    <source>
        <dbReference type="EMBL" id="QJE94508.1"/>
    </source>
</evidence>